<proteinExistence type="predicted"/>
<dbReference type="SUPFAM" id="SSF50800">
    <property type="entry name" value="PK beta-barrel domain-like"/>
    <property type="match status" value="1"/>
</dbReference>
<dbReference type="EMBL" id="NFEN01000078">
    <property type="protein sequence ID" value="OUA24938.1"/>
    <property type="molecule type" value="Genomic_DNA"/>
</dbReference>
<name>A0A9X6KW75_BACTU</name>
<gene>
    <name evidence="2" type="ORF">BK775_16395</name>
</gene>
<dbReference type="RefSeq" id="WP_000589741.1">
    <property type="nucleotide sequence ID" value="NZ_CP011349.1"/>
</dbReference>
<evidence type="ECO:0000259" key="1">
    <source>
        <dbReference type="Pfam" id="PF03475"/>
    </source>
</evidence>
<accession>A0A9X6KW75</accession>
<dbReference type="Gene3D" id="2.40.33.20">
    <property type="entry name" value="PK beta-barrel domain-like"/>
    <property type="match status" value="1"/>
</dbReference>
<feature type="domain" description="YiiM-like triple helical" evidence="1">
    <location>
        <begin position="18"/>
        <end position="60"/>
    </location>
</feature>
<dbReference type="Proteomes" id="UP000195077">
    <property type="component" value="Unassembled WGS sequence"/>
</dbReference>
<organism evidence="2 3">
    <name type="scientific">Bacillus thuringiensis</name>
    <dbReference type="NCBI Taxonomy" id="1428"/>
    <lineage>
        <taxon>Bacteria</taxon>
        <taxon>Bacillati</taxon>
        <taxon>Bacillota</taxon>
        <taxon>Bacilli</taxon>
        <taxon>Bacillales</taxon>
        <taxon>Bacillaceae</taxon>
        <taxon>Bacillus</taxon>
        <taxon>Bacillus cereus group</taxon>
    </lineage>
</organism>
<protein>
    <recommendedName>
        <fullName evidence="1">YiiM-like triple helical domain-containing protein</fullName>
    </recommendedName>
</protein>
<dbReference type="AlphaFoldDB" id="A0A9X6KW75"/>
<dbReference type="Pfam" id="PF03475">
    <property type="entry name" value="YiiM_3-alpha"/>
    <property type="match status" value="1"/>
</dbReference>
<evidence type="ECO:0000313" key="2">
    <source>
        <dbReference type="EMBL" id="OUA24938.1"/>
    </source>
</evidence>
<dbReference type="InterPro" id="IPR011037">
    <property type="entry name" value="Pyrv_Knase-like_insert_dom_sf"/>
</dbReference>
<evidence type="ECO:0000313" key="3">
    <source>
        <dbReference type="Proteomes" id="UP000195077"/>
    </source>
</evidence>
<comment type="caution">
    <text evidence="2">The sequence shown here is derived from an EMBL/GenBank/DDBJ whole genome shotgun (WGS) entry which is preliminary data.</text>
</comment>
<reference evidence="2 3" key="1">
    <citation type="submission" date="2016-10" db="EMBL/GenBank/DDBJ databases">
        <title>Comparative genomics of Bacillus thuringiensis reveals a path to pathogens against multiple invertebrate hosts.</title>
        <authorList>
            <person name="Zheng J."/>
            <person name="Gao Q."/>
            <person name="Liu H."/>
            <person name="Peng D."/>
            <person name="Ruan L."/>
            <person name="Sun M."/>
        </authorList>
    </citation>
    <scope>NUCLEOTIDE SEQUENCE [LARGE SCALE GENOMIC DNA]</scope>
    <source>
        <strain evidence="2">I13</strain>
    </source>
</reference>
<dbReference type="InterPro" id="IPR005163">
    <property type="entry name" value="Tri_helical_YiiM-like"/>
</dbReference>
<sequence length="60" mass="7002">MIKGRFFLQLVASHPKKVSISQVNHVKFHDKYNIEAIEQIIEVDALSDSLRELLLKRLNK</sequence>